<reference evidence="2 3" key="1">
    <citation type="submission" date="2016-11" db="EMBL/GenBank/DDBJ databases">
        <authorList>
            <person name="Jaros S."/>
            <person name="Januszkiewicz K."/>
            <person name="Wedrychowicz H."/>
        </authorList>
    </citation>
    <scope>NUCLEOTIDE SEQUENCE [LARGE SCALE GENOMIC DNA]</scope>
    <source>
        <strain evidence="2 3">DSM 24574</strain>
    </source>
</reference>
<dbReference type="Gene3D" id="3.30.420.10">
    <property type="entry name" value="Ribonuclease H-like superfamily/Ribonuclease H"/>
    <property type="match status" value="1"/>
</dbReference>
<dbReference type="AlphaFoldDB" id="A0A1M5XNC5"/>
<sequence>MIQELRDLMFLDIETVAQTADYNALDERLKTQWARKAGFFKRDTDHTDETIFHDRAGIYAEFGKIVCIAVGKFYDTENGDLGLKTKAYAGDDERELLMEFKTMVEKLDPFALKFCAHNGKEFDYPYLCRRMLVNGIALPPVLNLMGKKTWEVPHLDTMEMWKFGDFKHYTSLDLLATIFNVPSSKGDMDGSQVNKVYHVDKDLAKIRDYCLRDVVVLAELYLKMKTITLNQPLVHKSTE</sequence>
<evidence type="ECO:0000313" key="3">
    <source>
        <dbReference type="Proteomes" id="UP000184212"/>
    </source>
</evidence>
<dbReference type="RefSeq" id="WP_073143341.1">
    <property type="nucleotide sequence ID" value="NZ_FQWQ01000006.1"/>
</dbReference>
<proteinExistence type="predicted"/>
<feature type="domain" description="Predicted 3'-5' exonuclease PolB-like" evidence="1">
    <location>
        <begin position="62"/>
        <end position="227"/>
    </location>
</feature>
<dbReference type="OrthoDB" id="9773351at2"/>
<evidence type="ECO:0000313" key="2">
    <source>
        <dbReference type="EMBL" id="SHI01266.1"/>
    </source>
</evidence>
<dbReference type="InterPro" id="IPR012337">
    <property type="entry name" value="RNaseH-like_sf"/>
</dbReference>
<dbReference type="Pfam" id="PF10108">
    <property type="entry name" value="DNA_pol_B_exo2"/>
    <property type="match status" value="1"/>
</dbReference>
<dbReference type="EMBL" id="FQWQ01000006">
    <property type="protein sequence ID" value="SHI01266.1"/>
    <property type="molecule type" value="Genomic_DNA"/>
</dbReference>
<dbReference type="InterPro" id="IPR036397">
    <property type="entry name" value="RNaseH_sf"/>
</dbReference>
<accession>A0A1M5XNC5</accession>
<dbReference type="SUPFAM" id="SSF53098">
    <property type="entry name" value="Ribonuclease H-like"/>
    <property type="match status" value="1"/>
</dbReference>
<dbReference type="InterPro" id="IPR019288">
    <property type="entry name" value="3'-5'_exonuclease_PolB-like"/>
</dbReference>
<protein>
    <recommendedName>
        <fullName evidence="1">Predicted 3'-5' exonuclease PolB-like domain-containing protein</fullName>
    </recommendedName>
</protein>
<organism evidence="2 3">
    <name type="scientific">Chryseolinea serpens</name>
    <dbReference type="NCBI Taxonomy" id="947013"/>
    <lineage>
        <taxon>Bacteria</taxon>
        <taxon>Pseudomonadati</taxon>
        <taxon>Bacteroidota</taxon>
        <taxon>Cytophagia</taxon>
        <taxon>Cytophagales</taxon>
        <taxon>Fulvivirgaceae</taxon>
        <taxon>Chryseolinea</taxon>
    </lineage>
</organism>
<keyword evidence="3" id="KW-1185">Reference proteome</keyword>
<dbReference type="STRING" id="947013.SAMN04488109_6767"/>
<gene>
    <name evidence="2" type="ORF">SAMN04488109_6767</name>
</gene>
<dbReference type="CDD" id="cd05782">
    <property type="entry name" value="DNA_polB_like1_exo"/>
    <property type="match status" value="1"/>
</dbReference>
<dbReference type="GO" id="GO:0003676">
    <property type="term" value="F:nucleic acid binding"/>
    <property type="evidence" value="ECO:0007669"/>
    <property type="project" value="InterPro"/>
</dbReference>
<dbReference type="Proteomes" id="UP000184212">
    <property type="component" value="Unassembled WGS sequence"/>
</dbReference>
<name>A0A1M5XNC5_9BACT</name>
<evidence type="ECO:0000259" key="1">
    <source>
        <dbReference type="Pfam" id="PF10108"/>
    </source>
</evidence>